<name>A0AAV9CJG6_ACOCL</name>
<organism evidence="2 3">
    <name type="scientific">Acorus calamus</name>
    <name type="common">Sweet flag</name>
    <dbReference type="NCBI Taxonomy" id="4465"/>
    <lineage>
        <taxon>Eukaryota</taxon>
        <taxon>Viridiplantae</taxon>
        <taxon>Streptophyta</taxon>
        <taxon>Embryophyta</taxon>
        <taxon>Tracheophyta</taxon>
        <taxon>Spermatophyta</taxon>
        <taxon>Magnoliopsida</taxon>
        <taxon>Liliopsida</taxon>
        <taxon>Acoraceae</taxon>
        <taxon>Acorus</taxon>
    </lineage>
</organism>
<feature type="region of interest" description="Disordered" evidence="1">
    <location>
        <begin position="50"/>
        <end position="73"/>
    </location>
</feature>
<comment type="caution">
    <text evidence="2">The sequence shown here is derived from an EMBL/GenBank/DDBJ whole genome shotgun (WGS) entry which is preliminary data.</text>
</comment>
<evidence type="ECO:0000256" key="1">
    <source>
        <dbReference type="SAM" id="MobiDB-lite"/>
    </source>
</evidence>
<dbReference type="AlphaFoldDB" id="A0AAV9CJG6"/>
<sequence length="73" mass="7691">MGYDRLVRWITQSSSCEGCHTNLQRMASCTSVVLDPSDSVKGAEASSAANAAATAHKLPPSKYKGVVPQPNGR</sequence>
<protein>
    <submittedName>
        <fullName evidence="2">AP2/ERF and B3 domain-containing transcription factor RAV1</fullName>
    </submittedName>
</protein>
<accession>A0AAV9CJG6</accession>
<dbReference type="EMBL" id="JAUJYO010000019">
    <property type="protein sequence ID" value="KAK1288752.1"/>
    <property type="molecule type" value="Genomic_DNA"/>
</dbReference>
<reference evidence="2" key="2">
    <citation type="submission" date="2023-06" db="EMBL/GenBank/DDBJ databases">
        <authorList>
            <person name="Ma L."/>
            <person name="Liu K.-W."/>
            <person name="Li Z."/>
            <person name="Hsiao Y.-Y."/>
            <person name="Qi Y."/>
            <person name="Fu T."/>
            <person name="Tang G."/>
            <person name="Zhang D."/>
            <person name="Sun W.-H."/>
            <person name="Liu D.-K."/>
            <person name="Li Y."/>
            <person name="Chen G.-Z."/>
            <person name="Liu X.-D."/>
            <person name="Liao X.-Y."/>
            <person name="Jiang Y.-T."/>
            <person name="Yu X."/>
            <person name="Hao Y."/>
            <person name="Huang J."/>
            <person name="Zhao X.-W."/>
            <person name="Ke S."/>
            <person name="Chen Y.-Y."/>
            <person name="Wu W.-L."/>
            <person name="Hsu J.-L."/>
            <person name="Lin Y.-F."/>
            <person name="Huang M.-D."/>
            <person name="Li C.-Y."/>
            <person name="Huang L."/>
            <person name="Wang Z.-W."/>
            <person name="Zhao X."/>
            <person name="Zhong W.-Y."/>
            <person name="Peng D.-H."/>
            <person name="Ahmad S."/>
            <person name="Lan S."/>
            <person name="Zhang J.-S."/>
            <person name="Tsai W.-C."/>
            <person name="Van De Peer Y."/>
            <person name="Liu Z.-J."/>
        </authorList>
    </citation>
    <scope>NUCLEOTIDE SEQUENCE</scope>
    <source>
        <strain evidence="2">CP</strain>
        <tissue evidence="2">Leaves</tissue>
    </source>
</reference>
<evidence type="ECO:0000313" key="2">
    <source>
        <dbReference type="EMBL" id="KAK1288752.1"/>
    </source>
</evidence>
<dbReference type="Proteomes" id="UP001180020">
    <property type="component" value="Unassembled WGS sequence"/>
</dbReference>
<proteinExistence type="predicted"/>
<keyword evidence="3" id="KW-1185">Reference proteome</keyword>
<reference evidence="2" key="1">
    <citation type="journal article" date="2023" name="Nat. Commun.">
        <title>Diploid and tetraploid genomes of Acorus and the evolution of monocots.</title>
        <authorList>
            <person name="Ma L."/>
            <person name="Liu K.W."/>
            <person name="Li Z."/>
            <person name="Hsiao Y.Y."/>
            <person name="Qi Y."/>
            <person name="Fu T."/>
            <person name="Tang G.D."/>
            <person name="Zhang D."/>
            <person name="Sun W.H."/>
            <person name="Liu D.K."/>
            <person name="Li Y."/>
            <person name="Chen G.Z."/>
            <person name="Liu X.D."/>
            <person name="Liao X.Y."/>
            <person name="Jiang Y.T."/>
            <person name="Yu X."/>
            <person name="Hao Y."/>
            <person name="Huang J."/>
            <person name="Zhao X.W."/>
            <person name="Ke S."/>
            <person name="Chen Y.Y."/>
            <person name="Wu W.L."/>
            <person name="Hsu J.L."/>
            <person name="Lin Y.F."/>
            <person name="Huang M.D."/>
            <person name="Li C.Y."/>
            <person name="Huang L."/>
            <person name="Wang Z.W."/>
            <person name="Zhao X."/>
            <person name="Zhong W.Y."/>
            <person name="Peng D.H."/>
            <person name="Ahmad S."/>
            <person name="Lan S."/>
            <person name="Zhang J.S."/>
            <person name="Tsai W.C."/>
            <person name="Van de Peer Y."/>
            <person name="Liu Z.J."/>
        </authorList>
    </citation>
    <scope>NUCLEOTIDE SEQUENCE</scope>
    <source>
        <strain evidence="2">CP</strain>
    </source>
</reference>
<evidence type="ECO:0000313" key="3">
    <source>
        <dbReference type="Proteomes" id="UP001180020"/>
    </source>
</evidence>
<gene>
    <name evidence="2" type="primary">RAV1</name>
    <name evidence="2" type="ORF">QJS10_CPB19g01345</name>
</gene>